<protein>
    <recommendedName>
        <fullName evidence="4">Exonuclease SbcC</fullName>
    </recommendedName>
</protein>
<feature type="coiled-coil region" evidence="1">
    <location>
        <begin position="241"/>
        <end position="321"/>
    </location>
</feature>
<evidence type="ECO:0000313" key="2">
    <source>
        <dbReference type="EMBL" id="CAH9062708.1"/>
    </source>
</evidence>
<gene>
    <name evidence="2" type="ORF">PSECIP111854_03068</name>
</gene>
<keyword evidence="3" id="KW-1185">Reference proteome</keyword>
<keyword evidence="1" id="KW-0175">Coiled coil</keyword>
<evidence type="ECO:0000256" key="1">
    <source>
        <dbReference type="SAM" id="Coils"/>
    </source>
</evidence>
<dbReference type="Proteomes" id="UP001152467">
    <property type="component" value="Unassembled WGS sequence"/>
</dbReference>
<dbReference type="Gene3D" id="3.40.50.300">
    <property type="entry name" value="P-loop containing nucleotide triphosphate hydrolases"/>
    <property type="match status" value="1"/>
</dbReference>
<name>A0A9W4W1K1_9GAMM</name>
<accession>A0A9W4W1K1</accession>
<dbReference type="AlphaFoldDB" id="A0A9W4W1K1"/>
<dbReference type="InterPro" id="IPR027417">
    <property type="entry name" value="P-loop_NTPase"/>
</dbReference>
<proteinExistence type="predicted"/>
<sequence>MTTQQGLLLKQLVLVGHRKNYTVPFYPGVNIIYGDADTGKSSILRIVYYLLGGKQSKLDHEISSSVKYAVLEVEINGAPYCIIRDLYNSTKDVEVYSCRYAKLEENFPEKYVSSVSRSTNEKKSLSDFLLEELNFPIVKLKQAPTKDNSDTARLSFLDLFKYMYLNQDDVGSTHMLNIGNPVVEVKNREVLKYIFNVLDTNISDLEVDISTRTKEKSDLESQYRVISKFLSEIEFEQTSAIDEEITLIDELKEDLDRQLKELNNKMVSNNELYGGLKEALDTINLDIKRLEDVKSHAERNIERFSRLSNDYQNDIQKLKAASQARNAIGKQEYTTSSCPICDNTINLSDVSEEFDISEENKLKHELNSIVRRSKDLAVLIAENRKELEETTQTLNELYKEKSKAKEYIDEELANAVTPFLAERDVLIKESAKLVERRDKFVNALKVRNRQRSIAEHIGRIESNITQLKERLEEMLKSSPSMSSVLSDLASSLDLFLQNVKINNQFGVSISEKSFLPIVRNIEYRNINSGGLRTITSIGYLASIMRAKLNTNTNLPSLMMIDTVGKFLGKTPEDGTLDTDLKADENEGVSDPDKYKNLFESLLDLAERFEENGKLCQIILVDNDLPPEVAKKHSGFEIAHYRSNGVNNLPIGLIDDWEKDKKVR</sequence>
<evidence type="ECO:0008006" key="4">
    <source>
        <dbReference type="Google" id="ProtNLM"/>
    </source>
</evidence>
<comment type="caution">
    <text evidence="2">The sequence shown here is derived from an EMBL/GenBank/DDBJ whole genome shotgun (WGS) entry which is preliminary data.</text>
</comment>
<dbReference type="RefSeq" id="WP_261626776.1">
    <property type="nucleotide sequence ID" value="NZ_CAMAPC010000014.1"/>
</dbReference>
<reference evidence="2" key="1">
    <citation type="submission" date="2022-07" db="EMBL/GenBank/DDBJ databases">
        <authorList>
            <person name="Criscuolo A."/>
        </authorList>
    </citation>
    <scope>NUCLEOTIDE SEQUENCE</scope>
    <source>
        <strain evidence="2">CIP111854</strain>
    </source>
</reference>
<dbReference type="EMBL" id="CAMAPC010000014">
    <property type="protein sequence ID" value="CAH9062708.1"/>
    <property type="molecule type" value="Genomic_DNA"/>
</dbReference>
<evidence type="ECO:0000313" key="3">
    <source>
        <dbReference type="Proteomes" id="UP001152467"/>
    </source>
</evidence>
<organism evidence="2 3">
    <name type="scientific">Pseudoalteromonas holothuriae</name>
    <dbReference type="NCBI Taxonomy" id="2963714"/>
    <lineage>
        <taxon>Bacteria</taxon>
        <taxon>Pseudomonadati</taxon>
        <taxon>Pseudomonadota</taxon>
        <taxon>Gammaproteobacteria</taxon>
        <taxon>Alteromonadales</taxon>
        <taxon>Pseudoalteromonadaceae</taxon>
        <taxon>Pseudoalteromonas</taxon>
    </lineage>
</organism>
<feature type="coiled-coil region" evidence="1">
    <location>
        <begin position="380"/>
        <end position="407"/>
    </location>
</feature>